<keyword evidence="4 9" id="KW-0274">FAD</keyword>
<accession>A0A1L6FE36</accession>
<evidence type="ECO:0000259" key="12">
    <source>
        <dbReference type="Pfam" id="PF02852"/>
    </source>
</evidence>
<evidence type="ECO:0000256" key="4">
    <source>
        <dbReference type="ARBA" id="ARBA00022827"/>
    </source>
</evidence>
<dbReference type="GO" id="GO:0004362">
    <property type="term" value="F:glutathione-disulfide reductase (NADPH) activity"/>
    <property type="evidence" value="ECO:0007669"/>
    <property type="project" value="UniProtKB-EC"/>
</dbReference>
<dbReference type="EC" id="1.8.1.7" evidence="14"/>
<keyword evidence="3 11" id="KW-0285">Flavoprotein</keyword>
<dbReference type="NCBIfam" id="NF004776">
    <property type="entry name" value="PRK06116.1"/>
    <property type="match status" value="1"/>
</dbReference>
<dbReference type="InterPro" id="IPR012999">
    <property type="entry name" value="Pyr_OxRdtase_I_AS"/>
</dbReference>
<dbReference type="InterPro" id="IPR001100">
    <property type="entry name" value="Pyr_nuc-diS_OxRdtase"/>
</dbReference>
<dbReference type="EMBL" id="CP018839">
    <property type="protein sequence ID" value="APR05175.1"/>
    <property type="molecule type" value="Genomic_DNA"/>
</dbReference>
<keyword evidence="9" id="KW-0547">Nucleotide-binding</keyword>
<feature type="binding site" evidence="9">
    <location>
        <position position="282"/>
    </location>
    <ligand>
        <name>NAD(+)</name>
        <dbReference type="ChEBI" id="CHEBI:57540"/>
    </ligand>
</feature>
<feature type="binding site" evidence="9">
    <location>
        <position position="72"/>
    </location>
    <ligand>
        <name>FAD</name>
        <dbReference type="ChEBI" id="CHEBI:57692"/>
    </ligand>
</feature>
<evidence type="ECO:0000313" key="14">
    <source>
        <dbReference type="EMBL" id="APR05175.1"/>
    </source>
</evidence>
<dbReference type="InterPro" id="IPR023753">
    <property type="entry name" value="FAD/NAD-binding_dom"/>
</dbReference>
<feature type="binding site" evidence="9">
    <location>
        <begin position="194"/>
        <end position="201"/>
    </location>
    <ligand>
        <name>NAD(+)</name>
        <dbReference type="ChEBI" id="CHEBI:57540"/>
    </ligand>
</feature>
<name>A0A1L6FE36_9RHOO</name>
<sequence length="469" mass="49950">MPMTTARRQRARLESQTRTERMMKHYDYIAIGGGSGGVATARRAAEYGARVLLVEGARLGGTCVNVGCVPKKLMWYASGIAQAMRDAPGYGFSAAASTVDWASLKARRDAYISRLNGIYAGMLDKAGVDTVHGFARFVEPHAIEVDGRRFTARHIVIATGGTPVIPDIPGAELGIDSDGFFALGHQPRRVAVVGAGYIAVELAGVLNGLGSEVTMLVRGPQLLRNFDAMVRTELRAQMEEDGVVLRFGTKVRALSREAGGALTIECDDGSTLEVDALIWATGRRANTDGLNLATAGVHAEAGGVIATDDFQNTAVEGIYAIGDITGRAELTPVAIAAGRKLAARLFRGQADSRLDYDDIPTVVFSHPPIGTVGLTEDQARSRFDRVEVFSTRFTAMAHALTEHRPKTAMKLVCTGPEQRVVGLHVIGDGADEMLQGFAVALKMGATKADFDNTVAIHPTSAEELVTLRG</sequence>
<dbReference type="PANTHER" id="PTHR42737">
    <property type="entry name" value="GLUTATHIONE REDUCTASE"/>
    <property type="match status" value="1"/>
</dbReference>
<keyword evidence="5 11" id="KW-0560">Oxidoreductase</keyword>
<dbReference type="InterPro" id="IPR004099">
    <property type="entry name" value="Pyr_nucl-diS_OxRdtase_dimer"/>
</dbReference>
<dbReference type="GO" id="GO:0045454">
    <property type="term" value="P:cell redox homeostasis"/>
    <property type="evidence" value="ECO:0007669"/>
    <property type="project" value="InterPro"/>
</dbReference>
<dbReference type="GO" id="GO:0050660">
    <property type="term" value="F:flavin adenine dinucleotide binding"/>
    <property type="evidence" value="ECO:0007669"/>
    <property type="project" value="InterPro"/>
</dbReference>
<dbReference type="Pfam" id="PF07992">
    <property type="entry name" value="Pyr_redox_2"/>
    <property type="match status" value="1"/>
</dbReference>
<evidence type="ECO:0000256" key="11">
    <source>
        <dbReference type="RuleBase" id="RU003691"/>
    </source>
</evidence>
<proteinExistence type="inferred from homology"/>
<evidence type="ECO:0000256" key="3">
    <source>
        <dbReference type="ARBA" id="ARBA00022630"/>
    </source>
</evidence>
<dbReference type="PANTHER" id="PTHR42737:SF2">
    <property type="entry name" value="GLUTATHIONE REDUCTASE"/>
    <property type="match status" value="1"/>
</dbReference>
<dbReference type="FunFam" id="3.30.390.30:FF:000003">
    <property type="entry name" value="Glutathione reductase"/>
    <property type="match status" value="1"/>
</dbReference>
<feature type="binding site" evidence="9">
    <location>
        <position position="323"/>
    </location>
    <ligand>
        <name>FAD</name>
        <dbReference type="ChEBI" id="CHEBI:57692"/>
    </ligand>
</feature>
<evidence type="ECO:0000256" key="10">
    <source>
        <dbReference type="PIRSR" id="PIRSR000350-4"/>
    </source>
</evidence>
<organism evidence="14 15">
    <name type="scientific">Thauera chlorobenzoica</name>
    <dbReference type="NCBI Taxonomy" id="96773"/>
    <lineage>
        <taxon>Bacteria</taxon>
        <taxon>Pseudomonadati</taxon>
        <taxon>Pseudomonadota</taxon>
        <taxon>Betaproteobacteria</taxon>
        <taxon>Rhodocyclales</taxon>
        <taxon>Zoogloeaceae</taxon>
        <taxon>Thauera</taxon>
    </lineage>
</organism>
<dbReference type="PRINTS" id="PR00368">
    <property type="entry name" value="FADPNR"/>
</dbReference>
<dbReference type="InterPro" id="IPR036188">
    <property type="entry name" value="FAD/NAD-bd_sf"/>
</dbReference>
<dbReference type="InterPro" id="IPR046952">
    <property type="entry name" value="GSHR/TRXR-like"/>
</dbReference>
<feature type="domain" description="Pyridine nucleotide-disulphide oxidoreductase dimerisation" evidence="12">
    <location>
        <begin position="359"/>
        <end position="467"/>
    </location>
</feature>
<evidence type="ECO:0000259" key="13">
    <source>
        <dbReference type="Pfam" id="PF07992"/>
    </source>
</evidence>
<dbReference type="FunFam" id="3.50.50.60:FF:000235">
    <property type="entry name" value="Glutathione reductase"/>
    <property type="match status" value="1"/>
</dbReference>
<evidence type="ECO:0000256" key="7">
    <source>
        <dbReference type="ARBA" id="ARBA00023284"/>
    </source>
</evidence>
<evidence type="ECO:0000256" key="8">
    <source>
        <dbReference type="PIRSR" id="PIRSR000350-2"/>
    </source>
</evidence>
<feature type="active site" description="Proton acceptor" evidence="8">
    <location>
        <position position="457"/>
    </location>
</feature>
<evidence type="ECO:0000256" key="5">
    <source>
        <dbReference type="ARBA" id="ARBA00023002"/>
    </source>
</evidence>
<dbReference type="Gene3D" id="3.50.50.60">
    <property type="entry name" value="FAD/NAD(P)-binding domain"/>
    <property type="match status" value="2"/>
</dbReference>
<comment type="cofactor">
    <cofactor evidence="9">
        <name>FAD</name>
        <dbReference type="ChEBI" id="CHEBI:57692"/>
    </cofactor>
    <text evidence="9">Binds 1 FAD per subunit.</text>
</comment>
<dbReference type="AlphaFoldDB" id="A0A1L6FE36"/>
<comment type="similarity">
    <text evidence="1 11">Belongs to the class-I pyridine nucleotide-disulfide oxidoreductase family.</text>
</comment>
<keyword evidence="9" id="KW-0520">NAD</keyword>
<dbReference type="GO" id="GO:0006749">
    <property type="term" value="P:glutathione metabolic process"/>
    <property type="evidence" value="ECO:0007669"/>
    <property type="project" value="InterPro"/>
</dbReference>
<dbReference type="STRING" id="96773.Tchl_2335"/>
<dbReference type="PIRSF" id="PIRSF000350">
    <property type="entry name" value="Mercury_reductase_MerA"/>
    <property type="match status" value="1"/>
</dbReference>
<evidence type="ECO:0000256" key="6">
    <source>
        <dbReference type="ARBA" id="ARBA00023157"/>
    </source>
</evidence>
<dbReference type="GO" id="GO:0050661">
    <property type="term" value="F:NADP binding"/>
    <property type="evidence" value="ECO:0007669"/>
    <property type="project" value="InterPro"/>
</dbReference>
<evidence type="ECO:0000256" key="9">
    <source>
        <dbReference type="PIRSR" id="PIRSR000350-3"/>
    </source>
</evidence>
<dbReference type="KEGG" id="tcl:Tchl_2335"/>
<protein>
    <submittedName>
        <fullName evidence="14">Glutathione reductase</fullName>
        <ecNumber evidence="14">1.8.1.7</ecNumber>
    </submittedName>
</protein>
<dbReference type="SUPFAM" id="SSF51905">
    <property type="entry name" value="FAD/NAD(P)-binding domain"/>
    <property type="match status" value="1"/>
</dbReference>
<dbReference type="GO" id="GO:0034599">
    <property type="term" value="P:cellular response to oxidative stress"/>
    <property type="evidence" value="ECO:0007669"/>
    <property type="project" value="TreeGrafter"/>
</dbReference>
<evidence type="ECO:0000256" key="2">
    <source>
        <dbReference type="ARBA" id="ARBA00011738"/>
    </source>
</evidence>
<dbReference type="InterPro" id="IPR016156">
    <property type="entry name" value="FAD/NAD-linked_Rdtase_dimer_sf"/>
</dbReference>
<dbReference type="InterPro" id="IPR006322">
    <property type="entry name" value="Glutathione_Rdtase_euk/bac"/>
</dbReference>
<dbReference type="PROSITE" id="PS00076">
    <property type="entry name" value="PYRIDINE_REDOX_1"/>
    <property type="match status" value="1"/>
</dbReference>
<comment type="subunit">
    <text evidence="2">Homodimer.</text>
</comment>
<keyword evidence="7 11" id="KW-0676">Redox-active center</keyword>
<dbReference type="PRINTS" id="PR00411">
    <property type="entry name" value="PNDRDTASEI"/>
</dbReference>
<evidence type="ECO:0000256" key="1">
    <source>
        <dbReference type="ARBA" id="ARBA00007532"/>
    </source>
</evidence>
<dbReference type="Pfam" id="PF02852">
    <property type="entry name" value="Pyr_redox_dim"/>
    <property type="match status" value="1"/>
</dbReference>
<feature type="disulfide bond" description="Redox-active" evidence="10">
    <location>
        <begin position="63"/>
        <end position="68"/>
    </location>
</feature>
<dbReference type="GO" id="GO:0005829">
    <property type="term" value="C:cytosol"/>
    <property type="evidence" value="ECO:0007669"/>
    <property type="project" value="TreeGrafter"/>
</dbReference>
<dbReference type="SUPFAM" id="SSF55424">
    <property type="entry name" value="FAD/NAD-linked reductases, dimerisation (C-terminal) domain"/>
    <property type="match status" value="1"/>
</dbReference>
<reference evidence="14 15" key="1">
    <citation type="submission" date="2016-12" db="EMBL/GenBank/DDBJ databases">
        <title>Complete genome sequence of Thauera chlorobenzoica, a Betaproteobacterium degrading haloaromatics anaerobically to CO2 and halides.</title>
        <authorList>
            <person name="Goris T."/>
            <person name="Mergelsberg M."/>
            <person name="Boll M."/>
        </authorList>
    </citation>
    <scope>NUCLEOTIDE SEQUENCE [LARGE SCALE GENOMIC DNA]</scope>
    <source>
        <strain evidence="14 15">3CB1</strain>
    </source>
</reference>
<evidence type="ECO:0000313" key="15">
    <source>
        <dbReference type="Proteomes" id="UP000185739"/>
    </source>
</evidence>
<feature type="domain" description="FAD/NAD(P)-binding" evidence="13">
    <location>
        <begin position="26"/>
        <end position="338"/>
    </location>
</feature>
<dbReference type="Proteomes" id="UP000185739">
    <property type="component" value="Chromosome"/>
</dbReference>
<keyword evidence="15" id="KW-1185">Reference proteome</keyword>
<dbReference type="Gene3D" id="3.30.390.30">
    <property type="match status" value="1"/>
</dbReference>
<dbReference type="NCBIfam" id="TIGR01421">
    <property type="entry name" value="gluta_reduc_1"/>
    <property type="match status" value="1"/>
</dbReference>
<gene>
    <name evidence="14" type="ORF">Tchl_2335</name>
</gene>
<keyword evidence="6" id="KW-1015">Disulfide bond</keyword>